<evidence type="ECO:0000256" key="5">
    <source>
        <dbReference type="ARBA" id="ARBA00023085"/>
    </source>
</evidence>
<dbReference type="Pfam" id="PF01095">
    <property type="entry name" value="Pectinesterase"/>
    <property type="match status" value="1"/>
</dbReference>
<evidence type="ECO:0000313" key="10">
    <source>
        <dbReference type="EMBL" id="CAA7017165.1"/>
    </source>
</evidence>
<dbReference type="InterPro" id="IPR012334">
    <property type="entry name" value="Pectin_lyas_fold"/>
</dbReference>
<dbReference type="EC" id="3.1.1.11" evidence="3 8"/>
<proteinExistence type="inferred from homology"/>
<accession>A0A6D2HNZ0</accession>
<dbReference type="EMBL" id="CACVBM020000299">
    <property type="protein sequence ID" value="CAA7017165.1"/>
    <property type="molecule type" value="Genomic_DNA"/>
</dbReference>
<comment type="similarity">
    <text evidence="2">Belongs to the pectinesterase family.</text>
</comment>
<dbReference type="PANTHER" id="PTHR31321">
    <property type="entry name" value="ACYL-COA THIOESTER HYDROLASE YBHC-RELATED"/>
    <property type="match status" value="1"/>
</dbReference>
<evidence type="ECO:0000256" key="7">
    <source>
        <dbReference type="PROSITE-ProRule" id="PRU10040"/>
    </source>
</evidence>
<organism evidence="10 11">
    <name type="scientific">Microthlaspi erraticum</name>
    <dbReference type="NCBI Taxonomy" id="1685480"/>
    <lineage>
        <taxon>Eukaryota</taxon>
        <taxon>Viridiplantae</taxon>
        <taxon>Streptophyta</taxon>
        <taxon>Embryophyta</taxon>
        <taxon>Tracheophyta</taxon>
        <taxon>Spermatophyta</taxon>
        <taxon>Magnoliopsida</taxon>
        <taxon>eudicotyledons</taxon>
        <taxon>Gunneridae</taxon>
        <taxon>Pentapetalae</taxon>
        <taxon>rosids</taxon>
        <taxon>malvids</taxon>
        <taxon>Brassicales</taxon>
        <taxon>Brassicaceae</taxon>
        <taxon>Coluteocarpeae</taxon>
        <taxon>Microthlaspi</taxon>
    </lineage>
</organism>
<evidence type="ECO:0000313" key="11">
    <source>
        <dbReference type="Proteomes" id="UP000467841"/>
    </source>
</evidence>
<evidence type="ECO:0000256" key="4">
    <source>
        <dbReference type="ARBA" id="ARBA00022801"/>
    </source>
</evidence>
<reference evidence="10" key="1">
    <citation type="submission" date="2020-01" db="EMBL/GenBank/DDBJ databases">
        <authorList>
            <person name="Mishra B."/>
        </authorList>
    </citation>
    <scope>NUCLEOTIDE SEQUENCE [LARGE SCALE GENOMIC DNA]</scope>
</reference>
<evidence type="ECO:0000256" key="6">
    <source>
        <dbReference type="ARBA" id="ARBA00047928"/>
    </source>
</evidence>
<evidence type="ECO:0000256" key="2">
    <source>
        <dbReference type="ARBA" id="ARBA00008891"/>
    </source>
</evidence>
<evidence type="ECO:0000256" key="8">
    <source>
        <dbReference type="RuleBase" id="RU000589"/>
    </source>
</evidence>
<sequence length="200" mass="22376">MSWSIKPAVAVAVYGDKSAFYNCDILGLQDTLWDNQGRHHFKDCYIEGAIDFIFGQGQSIYEDCHIHATAGGLSSEVTYGYITAQSRRSDSDTSAFVFLRGSVSGTINVYLGRAYGPFSRVIFIQTDLASVVIPQGWFPWHFAGHEARFTYAEVDCKGAGSDVSGRVPWMDKLHSFRAKQRFSTSNFIDQDGWISNIPRF</sequence>
<dbReference type="GO" id="GO:0030599">
    <property type="term" value="F:pectinesterase activity"/>
    <property type="evidence" value="ECO:0007669"/>
    <property type="project" value="UniProtKB-UniRule"/>
</dbReference>
<evidence type="ECO:0000259" key="9">
    <source>
        <dbReference type="Pfam" id="PF01095"/>
    </source>
</evidence>
<feature type="domain" description="Pectinesterase catalytic" evidence="9">
    <location>
        <begin position="7"/>
        <end position="190"/>
    </location>
</feature>
<dbReference type="OrthoDB" id="2019149at2759"/>
<dbReference type="Gene3D" id="2.160.20.10">
    <property type="entry name" value="Single-stranded right-handed beta-helix, Pectin lyase-like"/>
    <property type="match status" value="1"/>
</dbReference>
<gene>
    <name evidence="10" type="ORF">MERR_LOCUS4400</name>
</gene>
<dbReference type="Proteomes" id="UP000467841">
    <property type="component" value="Unassembled WGS sequence"/>
</dbReference>
<dbReference type="SUPFAM" id="SSF51126">
    <property type="entry name" value="Pectin lyase-like"/>
    <property type="match status" value="1"/>
</dbReference>
<dbReference type="InterPro" id="IPR011050">
    <property type="entry name" value="Pectin_lyase_fold/virulence"/>
</dbReference>
<name>A0A6D2HNZ0_9BRAS</name>
<evidence type="ECO:0000256" key="1">
    <source>
        <dbReference type="ARBA" id="ARBA00005184"/>
    </source>
</evidence>
<dbReference type="InterPro" id="IPR033131">
    <property type="entry name" value="Pectinesterase_Asp_AS"/>
</dbReference>
<dbReference type="InterPro" id="IPR000070">
    <property type="entry name" value="Pectinesterase_cat"/>
</dbReference>
<keyword evidence="4 8" id="KW-0378">Hydrolase</keyword>
<dbReference type="GO" id="GO:0045490">
    <property type="term" value="P:pectin catabolic process"/>
    <property type="evidence" value="ECO:0007669"/>
    <property type="project" value="UniProtKB-UniRule"/>
</dbReference>
<comment type="caution">
    <text evidence="10">The sequence shown here is derived from an EMBL/GenBank/DDBJ whole genome shotgun (WGS) entry which is preliminary data.</text>
</comment>
<dbReference type="PROSITE" id="PS00503">
    <property type="entry name" value="PECTINESTERASE_2"/>
    <property type="match status" value="1"/>
</dbReference>
<feature type="active site" evidence="7">
    <location>
        <position position="51"/>
    </location>
</feature>
<dbReference type="PANTHER" id="PTHR31321:SF120">
    <property type="entry name" value="PECTINESTERASE 52-RELATED"/>
    <property type="match status" value="1"/>
</dbReference>
<keyword evidence="11" id="KW-1185">Reference proteome</keyword>
<keyword evidence="5 8" id="KW-0063">Aspartyl esterase</keyword>
<protein>
    <recommendedName>
        <fullName evidence="3 8">Pectinesterase</fullName>
        <ecNumber evidence="3 8">3.1.1.11</ecNumber>
    </recommendedName>
</protein>
<comment type="pathway">
    <text evidence="1 8">Glycan metabolism; pectin degradation; 2-dehydro-3-deoxy-D-gluconate from pectin: step 1/5.</text>
</comment>
<dbReference type="UniPathway" id="UPA00545">
    <property type="reaction ID" value="UER00823"/>
</dbReference>
<dbReference type="GO" id="GO:0042545">
    <property type="term" value="P:cell wall modification"/>
    <property type="evidence" value="ECO:0007669"/>
    <property type="project" value="UniProtKB-UniRule"/>
</dbReference>
<dbReference type="AlphaFoldDB" id="A0A6D2HNZ0"/>
<comment type="catalytic activity">
    <reaction evidence="6 8">
        <text>[(1-&gt;4)-alpha-D-galacturonosyl methyl ester](n) + n H2O = [(1-&gt;4)-alpha-D-galacturonosyl](n) + n methanol + n H(+)</text>
        <dbReference type="Rhea" id="RHEA:22380"/>
        <dbReference type="Rhea" id="RHEA-COMP:14570"/>
        <dbReference type="Rhea" id="RHEA-COMP:14573"/>
        <dbReference type="ChEBI" id="CHEBI:15377"/>
        <dbReference type="ChEBI" id="CHEBI:15378"/>
        <dbReference type="ChEBI" id="CHEBI:17790"/>
        <dbReference type="ChEBI" id="CHEBI:140522"/>
        <dbReference type="ChEBI" id="CHEBI:140523"/>
        <dbReference type="EC" id="3.1.1.11"/>
    </reaction>
</comment>
<evidence type="ECO:0000256" key="3">
    <source>
        <dbReference type="ARBA" id="ARBA00013229"/>
    </source>
</evidence>